<dbReference type="Proteomes" id="UP001153321">
    <property type="component" value="Chromosome 16"/>
</dbReference>
<evidence type="ECO:0000256" key="1">
    <source>
        <dbReference type="ARBA" id="ARBA00006676"/>
    </source>
</evidence>
<dbReference type="InterPro" id="IPR032466">
    <property type="entry name" value="Metal_Hydrolase"/>
</dbReference>
<dbReference type="EMBL" id="LR824547">
    <property type="protein sequence ID" value="CAH1637954.1"/>
    <property type="molecule type" value="Genomic_DNA"/>
</dbReference>
<dbReference type="GO" id="GO:0003876">
    <property type="term" value="F:AMP deaminase activity"/>
    <property type="evidence" value="ECO:0007669"/>
    <property type="project" value="InterPro"/>
</dbReference>
<dbReference type="PANTHER" id="PTHR11359:SF0">
    <property type="entry name" value="AMP DEAMINASE"/>
    <property type="match status" value="1"/>
</dbReference>
<dbReference type="PANTHER" id="PTHR11359">
    <property type="entry name" value="AMP DEAMINASE"/>
    <property type="match status" value="1"/>
</dbReference>
<feature type="region of interest" description="Disordered" evidence="2">
    <location>
        <begin position="680"/>
        <end position="709"/>
    </location>
</feature>
<comment type="similarity">
    <text evidence="1">Belongs to the metallo-dependent hydrolases superfamily. Adenosine and AMP deaminases family.</text>
</comment>
<sequence length="1412" mass="163047">MSIRGVQDGSRSPRIITDSFFEDDVGAEAPRELPNELSAPYEVPQFPIEQIEKKLLIQRQLNVKAAECGQSVRSFGGSEAGGAGAVFDERLRSADDDETDFVLPHFQRVAISGEDTSGVPLEDLQQASSYLVQALEMRKRYMEMSQQSYATITARFVRSTDANAPAYVPSVHVQKHIADHIVHPPFRAGKDPWECPNPEPKDYVIKPDKGVFNLYKKGANGQEERLPYEYITLQQFIQDKNTMCNMMSDGPLKSFCYRRLSYLSSKFQLHVLLNELRELASQKAVPHRDFYNIRKVDTHIHAASCMNQKHLLRFIKKTLKNHADEDRNTFHRFDKFNAKYNPIGESRLREVFLKTDNYMNGKYFARIIKEVASDLEESKYQNAELRLSIYGKSPGEWAKLAKWAIQYNVYSDNVRWLIQIPRLYDIFKSNKIMTNFQEFLSNIFQPLFEVTRDPNSNYELHKFLTHVVGFDSVDDESKPENPMLDADAKSPEEYDDEENPPYAYYLYYMYANMTVLNHFRNNNSLFLNYHRNPLPEFLARGLCITLSTDDPLQFHFTKEPLMEEYSIAAQVWKLSSCDMCELARNSVLMSGFPHEMKQYWLGPNYMKEGVAGNDITRTNVPDIRISFRHETLLDELTNIFKCRFALPEAPLTTNGANDGVSPAIPNFAAPIKEIKKSRMFKRPSALSRPSVHASTSKAARATIQGPHKEYKKWTKPRLPKDLTGPSTPDVKEMGRAATRNCARTHVRPPGDSTNADEVRFQRVSVSGIHVTGVPLEDLIRSAQLLLQALTYRQRYMNQSNQYFSPMVDSYLRNQKRRETYSSIKLQLSDYDETNAINMDSTLADHYMHLTTCSSDELVLPMKVSPQVSDARKILSIDPWSVPHPSDTHYVCQWENGVMVIYRNPLDVEAHTPLPYQAISFQDFATDLANLQSMICDGPLKVDTHIHAASCMNQKHLLRFIKRTLRTQADEVVALREGMPVTLRNVFEDMCLDAYDLNVDILDVHAVKRRNIRDINIIFKDMLICISLTCCQQDRNTFLRFDKFNSKYNPIGESRLREVFLKTDNYMNGKYFASIIKEVMGDLKESRYTYAEPRISIYCKRFNEWSKLASWALKNDVHSPHVRWLVQVPRLYDIYRYKKLIKNFQEFLTNLFEPLFLVSVDPSSDPDLHKFLSHVIGFDSVDDESKPENTMLPADMKTPDQWDDEENPPYAYYLYYMYANISVLNQIRKDQGLNTFTLRPHCGEAGPAVHMSAAFLLAENISHGLVLRKVPVLQYMYYLAQIFIAMSPLSNNSLFLRYHRNPLPEYFSRGLRVTLSTDDPLQFHYTKEPLMEEYSIAAQAWKLSSCDMCELARNSVIMSGFPHEMKQHWLGEEYLQEGPEGNDITHTNVPDVRISFRHETLIDELENLFRAPL</sequence>
<dbReference type="GO" id="GO:0005829">
    <property type="term" value="C:cytosol"/>
    <property type="evidence" value="ECO:0007669"/>
    <property type="project" value="TreeGrafter"/>
</dbReference>
<gene>
    <name evidence="3" type="ORF">SPLIT_LOCUS3312</name>
</gene>
<dbReference type="GO" id="GO:0032264">
    <property type="term" value="P:IMP salvage"/>
    <property type="evidence" value="ECO:0007669"/>
    <property type="project" value="InterPro"/>
</dbReference>
<dbReference type="Gene3D" id="3.20.20.140">
    <property type="entry name" value="Metal-dependent hydrolases"/>
    <property type="match status" value="4"/>
</dbReference>
<reference evidence="3" key="1">
    <citation type="submission" date="2022-02" db="EMBL/GenBank/DDBJ databases">
        <authorList>
            <person name="King R."/>
        </authorList>
    </citation>
    <scope>NUCLEOTIDE SEQUENCE</scope>
</reference>
<dbReference type="Gene3D" id="4.10.800.20">
    <property type="match status" value="1"/>
</dbReference>
<dbReference type="Pfam" id="PF19326">
    <property type="entry name" value="AMP_deaminase"/>
    <property type="match status" value="5"/>
</dbReference>
<feature type="region of interest" description="Disordered" evidence="2">
    <location>
        <begin position="474"/>
        <end position="497"/>
    </location>
</feature>
<dbReference type="FunFam" id="3.20.20.140:FF:000035">
    <property type="entry name" value="Probable amp deaminase"/>
    <property type="match status" value="1"/>
</dbReference>
<organism evidence="3 4">
    <name type="scientific">Spodoptera littoralis</name>
    <name type="common">Egyptian cotton leafworm</name>
    <dbReference type="NCBI Taxonomy" id="7109"/>
    <lineage>
        <taxon>Eukaryota</taxon>
        <taxon>Metazoa</taxon>
        <taxon>Ecdysozoa</taxon>
        <taxon>Arthropoda</taxon>
        <taxon>Hexapoda</taxon>
        <taxon>Insecta</taxon>
        <taxon>Pterygota</taxon>
        <taxon>Neoptera</taxon>
        <taxon>Endopterygota</taxon>
        <taxon>Lepidoptera</taxon>
        <taxon>Glossata</taxon>
        <taxon>Ditrysia</taxon>
        <taxon>Noctuoidea</taxon>
        <taxon>Noctuidae</taxon>
        <taxon>Amphipyrinae</taxon>
        <taxon>Spodoptera</taxon>
    </lineage>
</organism>
<dbReference type="GO" id="GO:0046033">
    <property type="term" value="P:AMP metabolic process"/>
    <property type="evidence" value="ECO:0007669"/>
    <property type="project" value="TreeGrafter"/>
</dbReference>
<evidence type="ECO:0000313" key="3">
    <source>
        <dbReference type="EMBL" id="CAH1637954.1"/>
    </source>
</evidence>
<evidence type="ECO:0000256" key="2">
    <source>
        <dbReference type="SAM" id="MobiDB-lite"/>
    </source>
</evidence>
<dbReference type="SUPFAM" id="SSF51556">
    <property type="entry name" value="Metallo-dependent hydrolases"/>
    <property type="match status" value="2"/>
</dbReference>
<dbReference type="InterPro" id="IPR006329">
    <property type="entry name" value="AMPD"/>
</dbReference>
<evidence type="ECO:0000313" key="4">
    <source>
        <dbReference type="Proteomes" id="UP001153321"/>
    </source>
</evidence>
<evidence type="ECO:0008006" key="5">
    <source>
        <dbReference type="Google" id="ProtNLM"/>
    </source>
</evidence>
<protein>
    <recommendedName>
        <fullName evidence="5">AMP deaminase</fullName>
    </recommendedName>
</protein>
<name>A0A9P0N1A9_SPOLI</name>
<keyword evidence="4" id="KW-1185">Reference proteome</keyword>
<accession>A0A9P0N1A9</accession>
<proteinExistence type="inferred from homology"/>